<proteinExistence type="predicted"/>
<sequence length="95" mass="10472">MHRSGADSGVARQGHVQLLHAQRSTKAREMSKNICKTLRGVALTLPSRRAKWIESPVAATYDRFALRAKGEGALSTRRELLQPLPTPARYCVSGM</sequence>
<dbReference type="EMBL" id="JANPWB010000003">
    <property type="protein sequence ID" value="KAJ1201219.1"/>
    <property type="molecule type" value="Genomic_DNA"/>
</dbReference>
<gene>
    <name evidence="2" type="ORF">NDU88_005033</name>
</gene>
<dbReference type="AlphaFoldDB" id="A0AAV7VMD7"/>
<feature type="region of interest" description="Disordered" evidence="1">
    <location>
        <begin position="1"/>
        <end position="30"/>
    </location>
</feature>
<comment type="caution">
    <text evidence="2">The sequence shown here is derived from an EMBL/GenBank/DDBJ whole genome shotgun (WGS) entry which is preliminary data.</text>
</comment>
<organism evidence="2 3">
    <name type="scientific">Pleurodeles waltl</name>
    <name type="common">Iberian ribbed newt</name>
    <dbReference type="NCBI Taxonomy" id="8319"/>
    <lineage>
        <taxon>Eukaryota</taxon>
        <taxon>Metazoa</taxon>
        <taxon>Chordata</taxon>
        <taxon>Craniata</taxon>
        <taxon>Vertebrata</taxon>
        <taxon>Euteleostomi</taxon>
        <taxon>Amphibia</taxon>
        <taxon>Batrachia</taxon>
        <taxon>Caudata</taxon>
        <taxon>Salamandroidea</taxon>
        <taxon>Salamandridae</taxon>
        <taxon>Pleurodelinae</taxon>
        <taxon>Pleurodeles</taxon>
    </lineage>
</organism>
<name>A0AAV7VMD7_PLEWA</name>
<evidence type="ECO:0000313" key="3">
    <source>
        <dbReference type="Proteomes" id="UP001066276"/>
    </source>
</evidence>
<protein>
    <submittedName>
        <fullName evidence="2">Uncharacterized protein</fullName>
    </submittedName>
</protein>
<dbReference type="Proteomes" id="UP001066276">
    <property type="component" value="Chromosome 2_1"/>
</dbReference>
<reference evidence="2" key="1">
    <citation type="journal article" date="2022" name="bioRxiv">
        <title>Sequencing and chromosome-scale assembly of the giantPleurodeles waltlgenome.</title>
        <authorList>
            <person name="Brown T."/>
            <person name="Elewa A."/>
            <person name="Iarovenko S."/>
            <person name="Subramanian E."/>
            <person name="Araus A.J."/>
            <person name="Petzold A."/>
            <person name="Susuki M."/>
            <person name="Suzuki K.-i.T."/>
            <person name="Hayashi T."/>
            <person name="Toyoda A."/>
            <person name="Oliveira C."/>
            <person name="Osipova E."/>
            <person name="Leigh N.D."/>
            <person name="Simon A."/>
            <person name="Yun M.H."/>
        </authorList>
    </citation>
    <scope>NUCLEOTIDE SEQUENCE</scope>
    <source>
        <strain evidence="2">20211129_DDA</strain>
        <tissue evidence="2">Liver</tissue>
    </source>
</reference>
<keyword evidence="3" id="KW-1185">Reference proteome</keyword>
<evidence type="ECO:0000313" key="2">
    <source>
        <dbReference type="EMBL" id="KAJ1201219.1"/>
    </source>
</evidence>
<evidence type="ECO:0000256" key="1">
    <source>
        <dbReference type="SAM" id="MobiDB-lite"/>
    </source>
</evidence>
<accession>A0AAV7VMD7</accession>